<organism evidence="1 2">
    <name type="scientific">Vitis vinifera</name>
    <name type="common">Grape</name>
    <dbReference type="NCBI Taxonomy" id="29760"/>
    <lineage>
        <taxon>Eukaryota</taxon>
        <taxon>Viridiplantae</taxon>
        <taxon>Streptophyta</taxon>
        <taxon>Embryophyta</taxon>
        <taxon>Tracheophyta</taxon>
        <taxon>Spermatophyta</taxon>
        <taxon>Magnoliopsida</taxon>
        <taxon>eudicotyledons</taxon>
        <taxon>Gunneridae</taxon>
        <taxon>Pentapetalae</taxon>
        <taxon>rosids</taxon>
        <taxon>Vitales</taxon>
        <taxon>Vitaceae</taxon>
        <taxon>Viteae</taxon>
        <taxon>Vitis</taxon>
    </lineage>
</organism>
<evidence type="ECO:0000313" key="2">
    <source>
        <dbReference type="Proteomes" id="UP000288805"/>
    </source>
</evidence>
<sequence length="223" mass="25894">MVIREVVAKFQNAFVEGRQILDATLIAKEAINSMLKDDTSDLEGLRQEDPLLPYLFVLAMKVLHCLLERARKGEVEMVWREVFEKQIIEEKYKKEEVGCHSCKARDVIVGVLSFGRTDGVVRSSYVFPSPPCMMTLSKQAWVTNLLEDLGVADQWNLCFYQHFHDWELDIVETLFSRLLVILVRREENDRVIWKDAKKGVFLVKSFYLVLEPRISLPFPTNII</sequence>
<accession>A0A438GQV8</accession>
<dbReference type="AlphaFoldDB" id="A0A438GQV8"/>
<dbReference type="EMBL" id="QGNW01000367">
    <property type="protein sequence ID" value="RVW74594.1"/>
    <property type="molecule type" value="Genomic_DNA"/>
</dbReference>
<comment type="caution">
    <text evidence="1">The sequence shown here is derived from an EMBL/GenBank/DDBJ whole genome shotgun (WGS) entry which is preliminary data.</text>
</comment>
<evidence type="ECO:0000313" key="1">
    <source>
        <dbReference type="EMBL" id="RVW74594.1"/>
    </source>
</evidence>
<reference evidence="1 2" key="1">
    <citation type="journal article" date="2018" name="PLoS Genet.">
        <title>Population sequencing reveals clonal diversity and ancestral inbreeding in the grapevine cultivar Chardonnay.</title>
        <authorList>
            <person name="Roach M.J."/>
            <person name="Johnson D.L."/>
            <person name="Bohlmann J."/>
            <person name="van Vuuren H.J."/>
            <person name="Jones S.J."/>
            <person name="Pretorius I.S."/>
            <person name="Schmidt S.A."/>
            <person name="Borneman A.R."/>
        </authorList>
    </citation>
    <scope>NUCLEOTIDE SEQUENCE [LARGE SCALE GENOMIC DNA]</scope>
    <source>
        <strain evidence="2">cv. Chardonnay</strain>
        <tissue evidence="1">Leaf</tissue>
    </source>
</reference>
<name>A0A438GQV8_VITVI</name>
<protein>
    <submittedName>
        <fullName evidence="1">Uncharacterized protein</fullName>
    </submittedName>
</protein>
<gene>
    <name evidence="1" type="ORF">CK203_050935</name>
</gene>
<proteinExistence type="predicted"/>
<dbReference type="Proteomes" id="UP000288805">
    <property type="component" value="Unassembled WGS sequence"/>
</dbReference>